<evidence type="ECO:0000256" key="2">
    <source>
        <dbReference type="SAM" id="Phobius"/>
    </source>
</evidence>
<sequence>MGGFRRAGAAVLDDVVILVRDTVVVLFRLLPQILAVWLLGWLGDRLALQAASIVGDTSGWGAVVIFSTSFLFDLVAVVVILRLVGEELGIQALVPTSGPASEGGEGRTSLTRLVSVTLLPFLGLYSAFGLVNDKASALANEQYFRNGVFTGGPTVLSSVRGLATNHAGWMLALLVGLYLLRRLMDHLHERTGVGLLGIATAVVESFFLLVVIYGGFVLLQRPRNWLSDRAFVGWVDSAGEAVERALASLDLHLPELLHRIGGFLADPVWPMFWTVVSQPIIWLAVAALVYGSQVLSLADLWRRGRPAAARVVGASRFDRRSDKRALRAAAPRGVKRVGNEVREAFLGDIDDKYLPTFHSLQLVLRAGVSFLGAFVLVYTAVLVGQNEVRQLYRAVFGGRDIEFWYMADPYVSLLEGLPWEPLRLCLLAVAFRRCLELFQRRSQAGSDRADGADGPGAGEPVAPRSDAAYAEVPA</sequence>
<keyword evidence="4" id="KW-1185">Reference proteome</keyword>
<proteinExistence type="predicted"/>
<evidence type="ECO:0000256" key="1">
    <source>
        <dbReference type="SAM" id="MobiDB-lite"/>
    </source>
</evidence>
<keyword evidence="2" id="KW-0812">Transmembrane</keyword>
<dbReference type="AlphaFoldDB" id="A0A1H9AWK3"/>
<feature type="transmembrane region" description="Helical" evidence="2">
    <location>
        <begin position="280"/>
        <end position="301"/>
    </location>
</feature>
<evidence type="ECO:0000313" key="4">
    <source>
        <dbReference type="Proteomes" id="UP000198504"/>
    </source>
</evidence>
<dbReference type="STRING" id="1036181.SAMN05421756_101750"/>
<gene>
    <name evidence="3" type="ORF">SAMN05421756_101750</name>
</gene>
<keyword evidence="2" id="KW-0472">Membrane</keyword>
<evidence type="ECO:0000313" key="3">
    <source>
        <dbReference type="EMBL" id="SEP80867.1"/>
    </source>
</evidence>
<feature type="transmembrane region" description="Helical" evidence="2">
    <location>
        <begin position="60"/>
        <end position="81"/>
    </location>
</feature>
<feature type="transmembrane region" description="Helical" evidence="2">
    <location>
        <begin position="162"/>
        <end position="180"/>
    </location>
</feature>
<reference evidence="4" key="1">
    <citation type="submission" date="2016-10" db="EMBL/GenBank/DDBJ databases">
        <authorList>
            <person name="Varghese N."/>
            <person name="Submissions S."/>
        </authorList>
    </citation>
    <scope>NUCLEOTIDE SEQUENCE [LARGE SCALE GENOMIC DNA]</scope>
    <source>
        <strain evidence="4">CGMCC 4.6856</strain>
    </source>
</reference>
<name>A0A1H9AWK3_9ACTN</name>
<accession>A0A1H9AWK3</accession>
<dbReference type="OrthoDB" id="3804146at2"/>
<feature type="transmembrane region" description="Helical" evidence="2">
    <location>
        <begin position="192"/>
        <end position="219"/>
    </location>
</feature>
<feature type="transmembrane region" description="Helical" evidence="2">
    <location>
        <begin position="362"/>
        <end position="383"/>
    </location>
</feature>
<organism evidence="3 4">
    <name type="scientific">Microlunatus flavus</name>
    <dbReference type="NCBI Taxonomy" id="1036181"/>
    <lineage>
        <taxon>Bacteria</taxon>
        <taxon>Bacillati</taxon>
        <taxon>Actinomycetota</taxon>
        <taxon>Actinomycetes</taxon>
        <taxon>Propionibacteriales</taxon>
        <taxon>Propionibacteriaceae</taxon>
        <taxon>Microlunatus</taxon>
    </lineage>
</organism>
<keyword evidence="2" id="KW-1133">Transmembrane helix</keyword>
<dbReference type="EMBL" id="FOFA01000001">
    <property type="protein sequence ID" value="SEP80867.1"/>
    <property type="molecule type" value="Genomic_DNA"/>
</dbReference>
<dbReference type="Proteomes" id="UP000198504">
    <property type="component" value="Unassembled WGS sequence"/>
</dbReference>
<feature type="region of interest" description="Disordered" evidence="1">
    <location>
        <begin position="444"/>
        <end position="474"/>
    </location>
</feature>
<feature type="transmembrane region" description="Helical" evidence="2">
    <location>
        <begin position="21"/>
        <end position="40"/>
    </location>
</feature>
<protein>
    <submittedName>
        <fullName evidence="3">Uncharacterized protein</fullName>
    </submittedName>
</protein>
<feature type="transmembrane region" description="Helical" evidence="2">
    <location>
        <begin position="113"/>
        <end position="131"/>
    </location>
</feature>
<dbReference type="RefSeq" id="WP_091177712.1">
    <property type="nucleotide sequence ID" value="NZ_FOFA01000001.1"/>
</dbReference>